<dbReference type="EMBL" id="AP018495">
    <property type="protein sequence ID" value="BBI30350.1"/>
    <property type="molecule type" value="Genomic_DNA"/>
</dbReference>
<dbReference type="KEGG" id="vg:80540702"/>
<feature type="region of interest" description="Disordered" evidence="1">
    <location>
        <begin position="275"/>
        <end position="308"/>
    </location>
</feature>
<sequence length="308" mass="34885">MPFLVNTVFRQYLPSSDAKTRVLLSVERDWRPSDLALSDLSEEELRAEGHVSVIDQLPSPDRSVWIFIDHESRTYVIPPPIRNMPMPRSKTYGHAPVQSGCEMRLLTLGGVPEGYTLTKSLANNIFMVARYFLVNEDAREYTTIPNGVGSPAHVLPVWPRFDAWVGRPGRCYMTTERPAGYTCLDDQTAQRITIVNDERREYAVCDPTIGNLALPFRWAPRHYAGVPASAPDWGAPEGYTEVPPSLFSETAKRAPGARFLVNHTRREYIALPEQNGDGIHRITPPEDWKDEEDEIEGRPKPPKRYTLL</sequence>
<proteinExistence type="predicted"/>
<accession>A0A3T1CWY6</accession>
<keyword evidence="3" id="KW-1185">Reference proteome</keyword>
<evidence type="ECO:0000313" key="2">
    <source>
        <dbReference type="EMBL" id="BBI30350.1"/>
    </source>
</evidence>
<name>A0A3T1CWY6_9VIRU</name>
<feature type="compositionally biased region" description="Basic and acidic residues" evidence="1">
    <location>
        <begin position="278"/>
        <end position="287"/>
    </location>
</feature>
<evidence type="ECO:0000313" key="3">
    <source>
        <dbReference type="Proteomes" id="UP001161669"/>
    </source>
</evidence>
<reference evidence="3" key="1">
    <citation type="journal article" date="2019" name="J. Virol.">
        <title>Medusavirus, a novel large DNA virus discovered from hot spring water.</title>
        <authorList>
            <person name="Yoshikawa G."/>
            <person name="Blanc-Mathieu R."/>
            <person name="Song C."/>
            <person name="Kayama Y."/>
            <person name="Mochizuki T."/>
            <person name="Murata K."/>
            <person name="Ogata H."/>
            <person name="Takemura M."/>
        </authorList>
    </citation>
    <scope>NUCLEOTIDE SEQUENCE [LARGE SCALE GENOMIC DNA]</scope>
</reference>
<evidence type="ECO:0000256" key="1">
    <source>
        <dbReference type="SAM" id="MobiDB-lite"/>
    </source>
</evidence>
<protein>
    <submittedName>
        <fullName evidence="2">Uncharacterized protein</fullName>
    </submittedName>
</protein>
<dbReference type="Proteomes" id="UP001161669">
    <property type="component" value="Segment"/>
</dbReference>
<organism evidence="2 3">
    <name type="scientific">Acanthamoeba castellanii medusavirus J1</name>
    <dbReference type="NCBI Taxonomy" id="3114988"/>
    <lineage>
        <taxon>Viruses</taxon>
        <taxon>Varidnaviria</taxon>
        <taxon>Bamfordvirae</taxon>
        <taxon>Nucleocytoviricota</taxon>
        <taxon>Megaviricetes</taxon>
        <taxon>Mamonoviridae</taxon>
        <taxon>Medusavirus</taxon>
        <taxon>Medusavirus medusae</taxon>
    </lineage>
</organism>